<dbReference type="KEGG" id="acp:A2cp1_1131"/>
<name>B8JFN8_ANAD2</name>
<dbReference type="SUPFAM" id="SSF52206">
    <property type="entry name" value="Hypothetical protein MTH538"/>
    <property type="match status" value="1"/>
</dbReference>
<accession>B8JFN8</accession>
<dbReference type="RefSeq" id="WP_012632468.1">
    <property type="nucleotide sequence ID" value="NC_011891.1"/>
</dbReference>
<dbReference type="AlphaFoldDB" id="B8JFN8"/>
<reference evidence="2" key="1">
    <citation type="submission" date="2009-01" db="EMBL/GenBank/DDBJ databases">
        <title>Complete sequence of Anaeromyxobacter dehalogenans 2CP-1.</title>
        <authorList>
            <consortium name="US DOE Joint Genome Institute"/>
            <person name="Lucas S."/>
            <person name="Copeland A."/>
            <person name="Lapidus A."/>
            <person name="Glavina del Rio T."/>
            <person name="Dalin E."/>
            <person name="Tice H."/>
            <person name="Bruce D."/>
            <person name="Goodwin L."/>
            <person name="Pitluck S."/>
            <person name="Saunders E."/>
            <person name="Brettin T."/>
            <person name="Detter J.C."/>
            <person name="Han C."/>
            <person name="Larimer F."/>
            <person name="Land M."/>
            <person name="Hauser L."/>
            <person name="Kyrpides N."/>
            <person name="Ovchinnikova G."/>
            <person name="Beliaev A.S."/>
            <person name="Richardson P."/>
        </authorList>
    </citation>
    <scope>NUCLEOTIDE SEQUENCE</scope>
    <source>
        <strain evidence="2">2CP-1</strain>
    </source>
</reference>
<dbReference type="Proteomes" id="UP000007089">
    <property type="component" value="Chromosome"/>
</dbReference>
<dbReference type="Gene3D" id="3.40.50.11200">
    <property type="match status" value="1"/>
</dbReference>
<evidence type="ECO:0000313" key="3">
    <source>
        <dbReference type="Proteomes" id="UP000007089"/>
    </source>
</evidence>
<keyword evidence="3" id="KW-1185">Reference proteome</keyword>
<proteinExistence type="predicted"/>
<evidence type="ECO:0000313" key="2">
    <source>
        <dbReference type="EMBL" id="ACL64476.1"/>
    </source>
</evidence>
<dbReference type="InterPro" id="IPR015032">
    <property type="entry name" value="ThsB__TIR-like_domain"/>
</dbReference>
<dbReference type="InterPro" id="IPR036490">
    <property type="entry name" value="ThsB_TIR-like_sf"/>
</dbReference>
<dbReference type="Pfam" id="PF08937">
    <property type="entry name" value="ThsB_TIR"/>
    <property type="match status" value="1"/>
</dbReference>
<gene>
    <name evidence="2" type="ordered locus">A2cp1_1131</name>
</gene>
<evidence type="ECO:0000259" key="1">
    <source>
        <dbReference type="Pfam" id="PF08937"/>
    </source>
</evidence>
<protein>
    <recommendedName>
        <fullName evidence="1">Thoeris protein ThsB TIR-like domain-containing protein</fullName>
    </recommendedName>
</protein>
<organism evidence="2 3">
    <name type="scientific">Anaeromyxobacter dehalogenans (strain ATCC BAA-258 / DSM 21875 / 2CP-1)</name>
    <dbReference type="NCBI Taxonomy" id="455488"/>
    <lineage>
        <taxon>Bacteria</taxon>
        <taxon>Pseudomonadati</taxon>
        <taxon>Myxococcota</taxon>
        <taxon>Myxococcia</taxon>
        <taxon>Myxococcales</taxon>
        <taxon>Cystobacterineae</taxon>
        <taxon>Anaeromyxobacteraceae</taxon>
        <taxon>Anaeromyxobacter</taxon>
    </lineage>
</organism>
<feature type="domain" description="Thoeris protein ThsB TIR-like" evidence="1">
    <location>
        <begin position="6"/>
        <end position="102"/>
    </location>
</feature>
<dbReference type="HOGENOM" id="CLU_098991_0_0_7"/>
<dbReference type="EMBL" id="CP001359">
    <property type="protein sequence ID" value="ACL64476.1"/>
    <property type="molecule type" value="Genomic_DNA"/>
</dbReference>
<sequence>MARRVYFAFHYERDIFRVNVVRNSNVVLGTTDAGFFDKSEYEEVKRKNPQEIARRLLDKMKGTSVTVVLIGRETWQRSWVAWEIEQSIANKNGLLGVYIHHVSSLGQADPSTPTPPVPAVPRGVLFPIIYWNSRDLSQFAREVEAAGQRSDSLRAAERAAFQLMLAAKLGKKKEWWET</sequence>